<dbReference type="PROSITE" id="PS50261">
    <property type="entry name" value="G_PROTEIN_RECEP_F2_4"/>
    <property type="match status" value="1"/>
</dbReference>
<accession>A0AAW1FF04</accession>
<feature type="transmembrane region" description="Helical" evidence="7">
    <location>
        <begin position="334"/>
        <end position="356"/>
    </location>
</feature>
<dbReference type="GO" id="GO:0005886">
    <property type="term" value="C:plasma membrane"/>
    <property type="evidence" value="ECO:0007669"/>
    <property type="project" value="TreeGrafter"/>
</dbReference>
<keyword evidence="11" id="KW-1185">Reference proteome</keyword>
<dbReference type="Pfam" id="PF01825">
    <property type="entry name" value="GPS"/>
    <property type="match status" value="1"/>
</dbReference>
<sequence length="602" mass="65339">MFLTETNHMVKVFLSEPIILHNLHSVAGFLWKIHNCSKTGHKSIRLSQNGTCREDSPYDEDACKGLGGEAGIYKFIYNDTNCRCLSCYGPKSSPTTPGTTTAGTTTPGTTTAGTTTPVAITVTPPENNNGFGVSPENAASIMKNLSHLLGEMGNFSTATVTIGHIKGGITKLLPNASDINIGITASGDVIIFENIDDSVNVSRLVQIPTEASAMALKRNGSFAGVLLFPGMHQDDPDSYFLNDELLGIEMGTEISNLSQTIDIHYRSVDKNGSIASCRSWDGKGKSMTWITDGCQTKETNNSIICQCSHLTFFAILMSPPPGNISASDFTSLTYITSIGCGLSMFFLMVALFMHFLIRKGKASQATQILMNLFAAMFTLNLSFLVNESIAELGNFGACVAVAAVMHYTMLATCTWFFIEALHLYLNLWKTPTGKHYMAKICATGWVTPAVVVIPLLALRQYDYLVIYTDDGNSAKMCWIADAVVHQGVNVGYYAVVFIFTFVVFIMTVRQIVLLKPAAGKSQDNSSTKANSFSIFGLFVLLGIAWAFAFFSHGPLLIASYYLFTILNSFQGFFLFIYYVKSSKNSSTAGSISSTATSDTVTQ</sequence>
<evidence type="ECO:0000313" key="10">
    <source>
        <dbReference type="EMBL" id="KAK9533537.1"/>
    </source>
</evidence>
<dbReference type="PROSITE" id="PS50221">
    <property type="entry name" value="GAIN_B"/>
    <property type="match status" value="1"/>
</dbReference>
<dbReference type="GO" id="GO:0007189">
    <property type="term" value="P:adenylate cyclase-activating G protein-coupled receptor signaling pathway"/>
    <property type="evidence" value="ECO:0007669"/>
    <property type="project" value="TreeGrafter"/>
</dbReference>
<dbReference type="InterPro" id="IPR000203">
    <property type="entry name" value="GPS"/>
</dbReference>
<protein>
    <submittedName>
        <fullName evidence="10">Uncharacterized protein</fullName>
    </submittedName>
</protein>
<evidence type="ECO:0000256" key="4">
    <source>
        <dbReference type="ARBA" id="ARBA00023136"/>
    </source>
</evidence>
<dbReference type="GO" id="GO:0004930">
    <property type="term" value="F:G protein-coupled receptor activity"/>
    <property type="evidence" value="ECO:0007669"/>
    <property type="project" value="InterPro"/>
</dbReference>
<keyword evidence="2 7" id="KW-0812">Transmembrane</keyword>
<gene>
    <name evidence="10" type="ORF">VZT92_008649</name>
</gene>
<dbReference type="SMART" id="SM00303">
    <property type="entry name" value="GPS"/>
    <property type="match status" value="1"/>
</dbReference>
<feature type="transmembrane region" description="Helical" evidence="7">
    <location>
        <begin position="529"/>
        <end position="551"/>
    </location>
</feature>
<keyword evidence="5" id="KW-1015">Disulfide bond</keyword>
<evidence type="ECO:0000259" key="9">
    <source>
        <dbReference type="PROSITE" id="PS50261"/>
    </source>
</evidence>
<evidence type="ECO:0000256" key="6">
    <source>
        <dbReference type="SAM" id="MobiDB-lite"/>
    </source>
</evidence>
<feature type="transmembrane region" description="Helical" evidence="7">
    <location>
        <begin position="557"/>
        <end position="579"/>
    </location>
</feature>
<comment type="subcellular location">
    <subcellularLocation>
        <location evidence="1">Membrane</location>
        <topology evidence="1">Multi-pass membrane protein</topology>
    </subcellularLocation>
</comment>
<evidence type="ECO:0000256" key="7">
    <source>
        <dbReference type="SAM" id="Phobius"/>
    </source>
</evidence>
<reference evidence="10 11" key="1">
    <citation type="journal article" date="2024" name="Genome Biol. Evol.">
        <title>Chromosome-level genome assembly of the viviparous eelpout Zoarces viviparus.</title>
        <authorList>
            <person name="Fuhrmann N."/>
            <person name="Brasseur M.V."/>
            <person name="Bakowski C.E."/>
            <person name="Podsiadlowski L."/>
            <person name="Prost S."/>
            <person name="Krehenwinkel H."/>
            <person name="Mayer C."/>
        </authorList>
    </citation>
    <scope>NUCLEOTIDE SEQUENCE [LARGE SCALE GENOMIC DNA]</scope>
    <source>
        <strain evidence="10">NO-MEL_2022_Ind0_liver</strain>
    </source>
</reference>
<feature type="domain" description="GAIN-B" evidence="8">
    <location>
        <begin position="170"/>
        <end position="323"/>
    </location>
</feature>
<dbReference type="Proteomes" id="UP001488805">
    <property type="component" value="Unassembled WGS sequence"/>
</dbReference>
<evidence type="ECO:0000256" key="1">
    <source>
        <dbReference type="ARBA" id="ARBA00004141"/>
    </source>
</evidence>
<dbReference type="PANTHER" id="PTHR12011">
    <property type="entry name" value="ADHESION G-PROTEIN COUPLED RECEPTOR"/>
    <property type="match status" value="1"/>
</dbReference>
<proteinExistence type="predicted"/>
<dbReference type="InterPro" id="IPR017981">
    <property type="entry name" value="GPCR_2-like_7TM"/>
</dbReference>
<evidence type="ECO:0000256" key="2">
    <source>
        <dbReference type="ARBA" id="ARBA00022692"/>
    </source>
</evidence>
<feature type="transmembrane region" description="Helical" evidence="7">
    <location>
        <begin position="436"/>
        <end position="457"/>
    </location>
</feature>
<dbReference type="InterPro" id="IPR046338">
    <property type="entry name" value="GAIN_dom_sf"/>
</dbReference>
<feature type="compositionally biased region" description="Low complexity" evidence="6">
    <location>
        <begin position="94"/>
        <end position="113"/>
    </location>
</feature>
<keyword evidence="4 7" id="KW-0472">Membrane</keyword>
<evidence type="ECO:0000313" key="11">
    <source>
        <dbReference type="Proteomes" id="UP001488805"/>
    </source>
</evidence>
<dbReference type="AlphaFoldDB" id="A0AAW1FF04"/>
<organism evidence="10 11">
    <name type="scientific">Zoarces viviparus</name>
    <name type="common">Viviparous eelpout</name>
    <name type="synonym">Blennius viviparus</name>
    <dbReference type="NCBI Taxonomy" id="48416"/>
    <lineage>
        <taxon>Eukaryota</taxon>
        <taxon>Metazoa</taxon>
        <taxon>Chordata</taxon>
        <taxon>Craniata</taxon>
        <taxon>Vertebrata</taxon>
        <taxon>Euteleostomi</taxon>
        <taxon>Actinopterygii</taxon>
        <taxon>Neopterygii</taxon>
        <taxon>Teleostei</taxon>
        <taxon>Neoteleostei</taxon>
        <taxon>Acanthomorphata</taxon>
        <taxon>Eupercaria</taxon>
        <taxon>Perciformes</taxon>
        <taxon>Cottioidei</taxon>
        <taxon>Zoarcales</taxon>
        <taxon>Zoarcidae</taxon>
        <taxon>Zoarcinae</taxon>
        <taxon>Zoarces</taxon>
    </lineage>
</organism>
<dbReference type="PRINTS" id="PR00249">
    <property type="entry name" value="GPCRSECRETIN"/>
</dbReference>
<evidence type="ECO:0000256" key="5">
    <source>
        <dbReference type="ARBA" id="ARBA00023157"/>
    </source>
</evidence>
<keyword evidence="3 7" id="KW-1133">Transmembrane helix</keyword>
<dbReference type="InterPro" id="IPR000832">
    <property type="entry name" value="GPCR_2_secretin-like"/>
</dbReference>
<dbReference type="Pfam" id="PF00002">
    <property type="entry name" value="7tm_2"/>
    <property type="match status" value="1"/>
</dbReference>
<feature type="transmembrane region" description="Helical" evidence="7">
    <location>
        <begin position="368"/>
        <end position="385"/>
    </location>
</feature>
<feature type="domain" description="G-protein coupled receptors family 2 profile 2" evidence="9">
    <location>
        <begin position="332"/>
        <end position="582"/>
    </location>
</feature>
<dbReference type="InterPro" id="IPR057244">
    <property type="entry name" value="GAIN_B"/>
</dbReference>
<feature type="transmembrane region" description="Helical" evidence="7">
    <location>
        <begin position="490"/>
        <end position="508"/>
    </location>
</feature>
<feature type="region of interest" description="Disordered" evidence="6">
    <location>
        <begin position="92"/>
        <end position="113"/>
    </location>
</feature>
<comment type="caution">
    <text evidence="10">The sequence shown here is derived from an EMBL/GenBank/DDBJ whole genome shotgun (WGS) entry which is preliminary data.</text>
</comment>
<name>A0AAW1FF04_ZOAVI</name>
<dbReference type="EMBL" id="JBCEZU010000067">
    <property type="protein sequence ID" value="KAK9533537.1"/>
    <property type="molecule type" value="Genomic_DNA"/>
</dbReference>
<evidence type="ECO:0000259" key="8">
    <source>
        <dbReference type="PROSITE" id="PS50221"/>
    </source>
</evidence>
<feature type="transmembrane region" description="Helical" evidence="7">
    <location>
        <begin position="405"/>
        <end position="424"/>
    </location>
</feature>
<dbReference type="Gene3D" id="2.60.220.50">
    <property type="match status" value="1"/>
</dbReference>
<dbReference type="Gene3D" id="1.20.1070.10">
    <property type="entry name" value="Rhodopsin 7-helix transmembrane proteins"/>
    <property type="match status" value="1"/>
</dbReference>
<dbReference type="GO" id="GO:0007166">
    <property type="term" value="P:cell surface receptor signaling pathway"/>
    <property type="evidence" value="ECO:0007669"/>
    <property type="project" value="InterPro"/>
</dbReference>
<evidence type="ECO:0000256" key="3">
    <source>
        <dbReference type="ARBA" id="ARBA00022989"/>
    </source>
</evidence>
<dbReference type="PANTHER" id="PTHR12011:SF474">
    <property type="entry name" value="ADHESION G PROTEIN-COUPLED RECEPTOR G11-RELATED"/>
    <property type="match status" value="1"/>
</dbReference>